<keyword evidence="3" id="KW-1185">Reference proteome</keyword>
<dbReference type="RefSeq" id="WP_037930075.1">
    <property type="nucleotide sequence ID" value="NZ_CP054608.1"/>
</dbReference>
<protein>
    <submittedName>
        <fullName evidence="2">Uncharacterized protein</fullName>
    </submittedName>
</protein>
<feature type="region of interest" description="Disordered" evidence="1">
    <location>
        <begin position="1"/>
        <end position="20"/>
    </location>
</feature>
<feature type="region of interest" description="Disordered" evidence="1">
    <location>
        <begin position="73"/>
        <end position="95"/>
    </location>
</feature>
<evidence type="ECO:0000313" key="3">
    <source>
        <dbReference type="Proteomes" id="UP000027746"/>
    </source>
</evidence>
<dbReference type="Pfam" id="PF20135">
    <property type="entry name" value="DUF6525"/>
    <property type="match status" value="1"/>
</dbReference>
<name>A0A073J9B2_9RHOB</name>
<evidence type="ECO:0000313" key="2">
    <source>
        <dbReference type="EMBL" id="KEJ94312.1"/>
    </source>
</evidence>
<dbReference type="OrthoDB" id="7658988at2"/>
<evidence type="ECO:0000256" key="1">
    <source>
        <dbReference type="SAM" id="MobiDB-lite"/>
    </source>
</evidence>
<dbReference type="EMBL" id="JAMD01000015">
    <property type="protein sequence ID" value="KEJ94312.1"/>
    <property type="molecule type" value="Genomic_DNA"/>
</dbReference>
<feature type="compositionally biased region" description="Basic and acidic residues" evidence="1">
    <location>
        <begin position="86"/>
        <end position="95"/>
    </location>
</feature>
<proteinExistence type="predicted"/>
<dbReference type="Proteomes" id="UP000027746">
    <property type="component" value="Unassembled WGS sequence"/>
</dbReference>
<sequence>MSRNVSTTLPRRRRPDPMRAYDALPRPLRAWMAQAALPWSPASCRRIWVRARAEGASFDDILDRLARAERMTLSRDRLSPHAHRAPIHDQQDDNR</sequence>
<organism evidence="2 3">
    <name type="scientific">Pseudosulfitobacter pseudonitzschiae</name>
    <dbReference type="NCBI Taxonomy" id="1402135"/>
    <lineage>
        <taxon>Bacteria</taxon>
        <taxon>Pseudomonadati</taxon>
        <taxon>Pseudomonadota</taxon>
        <taxon>Alphaproteobacteria</taxon>
        <taxon>Rhodobacterales</taxon>
        <taxon>Roseobacteraceae</taxon>
        <taxon>Pseudosulfitobacter</taxon>
    </lineage>
</organism>
<accession>A0A073J9B2</accession>
<dbReference type="GeneID" id="68872838"/>
<dbReference type="InterPro" id="IPR045386">
    <property type="entry name" value="DUF6525"/>
</dbReference>
<dbReference type="AlphaFoldDB" id="A0A073J9B2"/>
<reference evidence="2 3" key="1">
    <citation type="submission" date="2014-01" db="EMBL/GenBank/DDBJ databases">
        <title>Sulfitobacter sp. H3 (MCCC 1A00686) Genome Sequencing.</title>
        <authorList>
            <person name="Lai Q."/>
            <person name="Hong Z."/>
        </authorList>
    </citation>
    <scope>NUCLEOTIDE SEQUENCE [LARGE SCALE GENOMIC DNA]</scope>
    <source>
        <strain evidence="2 3">H3</strain>
    </source>
</reference>
<comment type="caution">
    <text evidence="2">The sequence shown here is derived from an EMBL/GenBank/DDBJ whole genome shotgun (WGS) entry which is preliminary data.</text>
</comment>
<gene>
    <name evidence="2" type="ORF">SUH3_07295</name>
</gene>